<sequence length="33" mass="3841">MNRWQTDTISVAVVIEAFDEQVNNFESQPGRRC</sequence>
<gene>
    <name evidence="1" type="ORF">BJ964_005202</name>
</gene>
<proteinExistence type="predicted"/>
<reference evidence="1 2" key="1">
    <citation type="submission" date="2020-08" db="EMBL/GenBank/DDBJ databases">
        <title>Sequencing the genomes of 1000 actinobacteria strains.</title>
        <authorList>
            <person name="Klenk H.-P."/>
        </authorList>
    </citation>
    <scope>NUCLEOTIDE SEQUENCE [LARGE SCALE GENOMIC DNA]</scope>
    <source>
        <strain evidence="1 2">DSM 43150</strain>
    </source>
</reference>
<organism evidence="1 2">
    <name type="scientific">Actinoplanes lobatus</name>
    <dbReference type="NCBI Taxonomy" id="113568"/>
    <lineage>
        <taxon>Bacteria</taxon>
        <taxon>Bacillati</taxon>
        <taxon>Actinomycetota</taxon>
        <taxon>Actinomycetes</taxon>
        <taxon>Micromonosporales</taxon>
        <taxon>Micromonosporaceae</taxon>
        <taxon>Actinoplanes</taxon>
    </lineage>
</organism>
<dbReference type="Proteomes" id="UP000590511">
    <property type="component" value="Unassembled WGS sequence"/>
</dbReference>
<protein>
    <submittedName>
        <fullName evidence="1">Uncharacterized protein</fullName>
    </submittedName>
</protein>
<accession>A0A7W7HIB1</accession>
<evidence type="ECO:0000313" key="2">
    <source>
        <dbReference type="Proteomes" id="UP000590511"/>
    </source>
</evidence>
<evidence type="ECO:0000313" key="1">
    <source>
        <dbReference type="EMBL" id="MBB4751041.1"/>
    </source>
</evidence>
<dbReference type="AlphaFoldDB" id="A0A7W7HIB1"/>
<name>A0A7W7HIB1_9ACTN</name>
<comment type="caution">
    <text evidence="1">The sequence shown here is derived from an EMBL/GenBank/DDBJ whole genome shotgun (WGS) entry which is preliminary data.</text>
</comment>
<dbReference type="EMBL" id="JACHNC010000001">
    <property type="protein sequence ID" value="MBB4751041.1"/>
    <property type="molecule type" value="Genomic_DNA"/>
</dbReference>